<feature type="signal peptide" evidence="1">
    <location>
        <begin position="1"/>
        <end position="21"/>
    </location>
</feature>
<dbReference type="EMBL" id="JAIWYP010000009">
    <property type="protein sequence ID" value="KAH3768618.1"/>
    <property type="molecule type" value="Genomic_DNA"/>
</dbReference>
<feature type="chain" id="PRO_5038364609" evidence="1">
    <location>
        <begin position="22"/>
        <end position="233"/>
    </location>
</feature>
<organism evidence="2 3">
    <name type="scientific">Dreissena polymorpha</name>
    <name type="common">Zebra mussel</name>
    <name type="synonym">Mytilus polymorpha</name>
    <dbReference type="NCBI Taxonomy" id="45954"/>
    <lineage>
        <taxon>Eukaryota</taxon>
        <taxon>Metazoa</taxon>
        <taxon>Spiralia</taxon>
        <taxon>Lophotrochozoa</taxon>
        <taxon>Mollusca</taxon>
        <taxon>Bivalvia</taxon>
        <taxon>Autobranchia</taxon>
        <taxon>Heteroconchia</taxon>
        <taxon>Euheterodonta</taxon>
        <taxon>Imparidentia</taxon>
        <taxon>Neoheterodontei</taxon>
        <taxon>Myida</taxon>
        <taxon>Dreissenoidea</taxon>
        <taxon>Dreissenidae</taxon>
        <taxon>Dreissena</taxon>
    </lineage>
</organism>
<name>A0A9D4IE09_DREPO</name>
<comment type="caution">
    <text evidence="2">The sequence shown here is derived from an EMBL/GenBank/DDBJ whole genome shotgun (WGS) entry which is preliminary data.</text>
</comment>
<evidence type="ECO:0000313" key="3">
    <source>
        <dbReference type="Proteomes" id="UP000828390"/>
    </source>
</evidence>
<reference evidence="2" key="2">
    <citation type="submission" date="2020-11" db="EMBL/GenBank/DDBJ databases">
        <authorList>
            <person name="McCartney M.A."/>
            <person name="Auch B."/>
            <person name="Kono T."/>
            <person name="Mallez S."/>
            <person name="Becker A."/>
            <person name="Gohl D.M."/>
            <person name="Silverstein K.A.T."/>
            <person name="Koren S."/>
            <person name="Bechman K.B."/>
            <person name="Herman A."/>
            <person name="Abrahante J.E."/>
            <person name="Garbe J."/>
        </authorList>
    </citation>
    <scope>NUCLEOTIDE SEQUENCE</scope>
    <source>
        <strain evidence="2">Duluth1</strain>
        <tissue evidence="2">Whole animal</tissue>
    </source>
</reference>
<protein>
    <submittedName>
        <fullName evidence="2">Uncharacterized protein</fullName>
    </submittedName>
</protein>
<sequence length="233" mass="25735">MILSYLKFQVLIIACLYGCDCISIPTSQSTSMATSSTTAASQTPTGPISDPPNIFESAVFLCGDRVFKDALAMLFPPSDLSEPNIINATLAAEVQRQSLDLFCGRLSEYSFCVRFMLKYSKRHVDILVKQYINVDMFTSALRLYCANKDLIASQFHCTLVRVRDAKNSCPLGGIYGIMQSVAMAEGSTKAEYCSAVDKSIYCRVNTQLRPCNGTYADVMDEVYNKLTQGYCAQ</sequence>
<dbReference type="AlphaFoldDB" id="A0A9D4IE09"/>
<evidence type="ECO:0000313" key="2">
    <source>
        <dbReference type="EMBL" id="KAH3768618.1"/>
    </source>
</evidence>
<dbReference type="Proteomes" id="UP000828390">
    <property type="component" value="Unassembled WGS sequence"/>
</dbReference>
<reference evidence="2" key="1">
    <citation type="journal article" date="2019" name="bioRxiv">
        <title>The Genome of the Zebra Mussel, Dreissena polymorpha: A Resource for Invasive Species Research.</title>
        <authorList>
            <person name="McCartney M.A."/>
            <person name="Auch B."/>
            <person name="Kono T."/>
            <person name="Mallez S."/>
            <person name="Zhang Y."/>
            <person name="Obille A."/>
            <person name="Becker A."/>
            <person name="Abrahante J.E."/>
            <person name="Garbe J."/>
            <person name="Badalamenti J.P."/>
            <person name="Herman A."/>
            <person name="Mangelson H."/>
            <person name="Liachko I."/>
            <person name="Sullivan S."/>
            <person name="Sone E.D."/>
            <person name="Koren S."/>
            <person name="Silverstein K.A.T."/>
            <person name="Beckman K.B."/>
            <person name="Gohl D.M."/>
        </authorList>
    </citation>
    <scope>NUCLEOTIDE SEQUENCE</scope>
    <source>
        <strain evidence="2">Duluth1</strain>
        <tissue evidence="2">Whole animal</tissue>
    </source>
</reference>
<keyword evidence="3" id="KW-1185">Reference proteome</keyword>
<proteinExistence type="predicted"/>
<evidence type="ECO:0000256" key="1">
    <source>
        <dbReference type="SAM" id="SignalP"/>
    </source>
</evidence>
<keyword evidence="1" id="KW-0732">Signal</keyword>
<gene>
    <name evidence="2" type="ORF">DPMN_169837</name>
</gene>
<accession>A0A9D4IE09</accession>